<evidence type="ECO:0000313" key="2">
    <source>
        <dbReference type="EMBL" id="UXC20015.1"/>
    </source>
</evidence>
<evidence type="ECO:0008006" key="4">
    <source>
        <dbReference type="Google" id="ProtNLM"/>
    </source>
</evidence>
<keyword evidence="3" id="KW-1185">Reference proteome</keyword>
<feature type="region of interest" description="Disordered" evidence="1">
    <location>
        <begin position="205"/>
        <end position="232"/>
    </location>
</feature>
<accession>A0ABY6A4M4</accession>
<evidence type="ECO:0000256" key="1">
    <source>
        <dbReference type="SAM" id="MobiDB-lite"/>
    </source>
</evidence>
<dbReference type="EMBL" id="CP104377">
    <property type="protein sequence ID" value="UXC20015.1"/>
    <property type="molecule type" value="Genomic_DNA"/>
</dbReference>
<sequence>MTLKLTVDSLDSVPENVRDLYKEVDGKFRLDLDGYEDPAGLKSALDKERQAAKDASKQVSAWKALGKTPEEIQALLQHLETDEDAKLIAAGKLDEVVKKRTERMQADYDKKLQAEADSRAKAEGKAAKLADRTLQAVLRDAAARAGALPEALDDVVRRGVGTWVLNDDGDVVAMNGDEVMLGKDGKKPLTTQEWAESIRESAPYFWPATRGSGAPGSGGGGGNQSGNFGGSKAERVAAIKKLTSKA</sequence>
<organism evidence="2 3">
    <name type="scientific">Comamonas squillarum</name>
    <dbReference type="NCBI Taxonomy" id="2977320"/>
    <lineage>
        <taxon>Bacteria</taxon>
        <taxon>Pseudomonadati</taxon>
        <taxon>Pseudomonadota</taxon>
        <taxon>Betaproteobacteria</taxon>
        <taxon>Burkholderiales</taxon>
        <taxon>Comamonadaceae</taxon>
        <taxon>Comamonas</taxon>
    </lineage>
</organism>
<dbReference type="RefSeq" id="WP_260719833.1">
    <property type="nucleotide sequence ID" value="NZ_CP104377.1"/>
</dbReference>
<feature type="compositionally biased region" description="Gly residues" evidence="1">
    <location>
        <begin position="213"/>
        <end position="229"/>
    </location>
</feature>
<protein>
    <recommendedName>
        <fullName evidence="4">Phage protein</fullName>
    </recommendedName>
</protein>
<name>A0ABY6A4M4_9BURK</name>
<dbReference type="Proteomes" id="UP001058290">
    <property type="component" value="Chromosome"/>
</dbReference>
<reference evidence="2" key="1">
    <citation type="submission" date="2022-09" db="EMBL/GenBank/DDBJ databases">
        <title>Bacterial diversity in gut of crayfish and pufferfish.</title>
        <authorList>
            <person name="Huang Y."/>
        </authorList>
    </citation>
    <scope>NUCLEOTIDE SEQUENCE</scope>
    <source>
        <strain evidence="2">PR12</strain>
    </source>
</reference>
<evidence type="ECO:0000313" key="3">
    <source>
        <dbReference type="Proteomes" id="UP001058290"/>
    </source>
</evidence>
<proteinExistence type="predicted"/>
<gene>
    <name evidence="2" type="ORF">N4T19_07885</name>
</gene>